<dbReference type="InterPro" id="IPR018958">
    <property type="entry name" value="Knr4/Smi1-like_dom"/>
</dbReference>
<keyword evidence="3" id="KW-1185">Reference proteome</keyword>
<evidence type="ECO:0000313" key="3">
    <source>
        <dbReference type="Proteomes" id="UP000002402"/>
    </source>
</evidence>
<organism evidence="2 3">
    <name type="scientific">Myxococcus xanthus (strain DK1622)</name>
    <dbReference type="NCBI Taxonomy" id="246197"/>
    <lineage>
        <taxon>Bacteria</taxon>
        <taxon>Pseudomonadati</taxon>
        <taxon>Myxococcota</taxon>
        <taxon>Myxococcia</taxon>
        <taxon>Myxococcales</taxon>
        <taxon>Cystobacterineae</taxon>
        <taxon>Myxococcaceae</taxon>
        <taxon>Myxococcus</taxon>
    </lineage>
</organism>
<dbReference type="HOGENOM" id="CLU_1128514_0_0_7"/>
<name>Q1CW52_MYXXD</name>
<protein>
    <recommendedName>
        <fullName evidence="1">Knr4/Smi1-like domain-containing protein</fullName>
    </recommendedName>
</protein>
<dbReference type="EMBL" id="CP000113">
    <property type="protein sequence ID" value="ABF87752.1"/>
    <property type="molecule type" value="Genomic_DNA"/>
</dbReference>
<dbReference type="InterPro" id="IPR037883">
    <property type="entry name" value="Knr4/Smi1-like_sf"/>
</dbReference>
<dbReference type="SMART" id="SM00860">
    <property type="entry name" value="SMI1_KNR4"/>
    <property type="match status" value="1"/>
</dbReference>
<feature type="domain" description="Knr4/Smi1-like" evidence="1">
    <location>
        <begin position="26"/>
        <end position="145"/>
    </location>
</feature>
<dbReference type="AlphaFoldDB" id="Q1CW52"/>
<dbReference type="Gene3D" id="3.40.1580.10">
    <property type="entry name" value="SMI1/KNR4-like"/>
    <property type="match status" value="1"/>
</dbReference>
<dbReference type="KEGG" id="mxa:MXAN_7258"/>
<dbReference type="Proteomes" id="UP000002402">
    <property type="component" value="Chromosome"/>
</dbReference>
<evidence type="ECO:0000259" key="1">
    <source>
        <dbReference type="SMART" id="SM00860"/>
    </source>
</evidence>
<dbReference type="OrthoDB" id="5385717at2"/>
<dbReference type="EnsemblBacteria" id="ABF87752">
    <property type="protein sequence ID" value="ABF87752"/>
    <property type="gene ID" value="MXAN_7258"/>
</dbReference>
<accession>Q1CW52</accession>
<proteinExistence type="predicted"/>
<evidence type="ECO:0000313" key="2">
    <source>
        <dbReference type="EMBL" id="ABF87752.1"/>
    </source>
</evidence>
<sequence length="251" mass="28261">MMPYAMKELLKYINGFEPAFSDQAQGASAVEVSRLESLLKRPLPSHYKDFLLSMGRSMGSLREEDTDFAIGRILKFYETSKRHPPRRYIFIGAQLVDTYGRFLLDCGEATEQADCPVVQADPEEPFKNEDHIVPLYGPLKDMLFLMAFSRKRMALLEHRRRFLPSLVRSGTGNVRIVAPSLVGAIDETLLQLGFQTLPYTSPLTPLYERGDAAFYVDRSSQGGGLSAELAARDEREFGRLVEVIQDSTTLV</sequence>
<dbReference type="SUPFAM" id="SSF160631">
    <property type="entry name" value="SMI1/KNR4-like"/>
    <property type="match status" value="1"/>
</dbReference>
<gene>
    <name evidence="2" type="ordered locus">MXAN_7258</name>
</gene>
<reference evidence="2 3" key="1">
    <citation type="journal article" date="2006" name="Proc. Natl. Acad. Sci. U.S.A.">
        <title>Evolution of sensory complexity recorded in a myxobacterial genome.</title>
        <authorList>
            <person name="Goldman B.S."/>
            <person name="Nierman W.C."/>
            <person name="Kaiser D."/>
            <person name="Slater S.C."/>
            <person name="Durkin A.S."/>
            <person name="Eisen J.A."/>
            <person name="Ronning C.M."/>
            <person name="Barbazuk W.B."/>
            <person name="Blanchard M."/>
            <person name="Field C."/>
            <person name="Halling C."/>
            <person name="Hinkle G."/>
            <person name="Iartchuk O."/>
            <person name="Kim H.S."/>
            <person name="Mackenzie C."/>
            <person name="Madupu R."/>
            <person name="Miller N."/>
            <person name="Shvartsbeyn A."/>
            <person name="Sullivan S.A."/>
            <person name="Vaudin M."/>
            <person name="Wiegand R."/>
            <person name="Kaplan H.B."/>
        </authorList>
    </citation>
    <scope>NUCLEOTIDE SEQUENCE [LARGE SCALE GENOMIC DNA]</scope>
    <source>
        <strain evidence="3">DK1622</strain>
    </source>
</reference>